<dbReference type="EMBL" id="PQ015379">
    <property type="protein sequence ID" value="XDJ15188.1"/>
    <property type="molecule type" value="Genomic_DNA"/>
</dbReference>
<accession>A0AB39CE52</accession>
<evidence type="ECO:0000313" key="1">
    <source>
        <dbReference type="EMBL" id="XDJ15188.1"/>
    </source>
</evidence>
<organism evidence="1">
    <name type="scientific">Pseudomonas phage HRDY3</name>
    <dbReference type="NCBI Taxonomy" id="3236930"/>
    <lineage>
        <taxon>Viruses</taxon>
    </lineage>
</organism>
<protein>
    <submittedName>
        <fullName evidence="1">Uncharacterized protein</fullName>
    </submittedName>
</protein>
<name>A0AB39CE52_9VIRU</name>
<proteinExistence type="predicted"/>
<reference evidence="1" key="1">
    <citation type="submission" date="2024-07" db="EMBL/GenBank/DDBJ databases">
        <authorList>
            <person name="Bringhurst R.M."/>
            <person name="Homer T.E."/>
        </authorList>
    </citation>
    <scope>NUCLEOTIDE SEQUENCE</scope>
</reference>
<sequence>MTDAEIAAHEAEAEQNAARDKELERLAGVAADRSPEEIANGWAPLTNNEDSVALQCYLRIDVYFAHGFSQVLAYRSQDKNNDSMWAYIGYGLGTAKYPWPCNVRRAIVEAAAKIGRLKEIRQ</sequence>